<dbReference type="PANTHER" id="PTHR33096:SF1">
    <property type="entry name" value="CXC1-LIKE CYSTEINE CLUSTER ASSOCIATED WITH KDZ TRANSPOSASES DOMAIN-CONTAINING PROTEIN"/>
    <property type="match status" value="1"/>
</dbReference>
<evidence type="ECO:0000256" key="1">
    <source>
        <dbReference type="SAM" id="MobiDB-lite"/>
    </source>
</evidence>
<proteinExistence type="predicted"/>
<accession>A0A180H3K9</accession>
<dbReference type="EnsemblFungi" id="PTTG_11754-t43_1">
    <property type="protein sequence ID" value="PTTG_11754-t43_1-p1"/>
    <property type="gene ID" value="PTTG_11754"/>
</dbReference>
<reference evidence="4 5" key="3">
    <citation type="journal article" date="2017" name="G3 (Bethesda)">
        <title>Comparative analysis highlights variable genome content of wheat rusts and divergence of the mating loci.</title>
        <authorList>
            <person name="Cuomo C.A."/>
            <person name="Bakkeren G."/>
            <person name="Khalil H.B."/>
            <person name="Panwar V."/>
            <person name="Joly D."/>
            <person name="Linning R."/>
            <person name="Sakthikumar S."/>
            <person name="Song X."/>
            <person name="Adiconis X."/>
            <person name="Fan L."/>
            <person name="Goldberg J.M."/>
            <person name="Levin J.Z."/>
            <person name="Young S."/>
            <person name="Zeng Q."/>
            <person name="Anikster Y."/>
            <person name="Bruce M."/>
            <person name="Wang M."/>
            <person name="Yin C."/>
            <person name="McCallum B."/>
            <person name="Szabo L.J."/>
            <person name="Hulbert S."/>
            <person name="Chen X."/>
            <person name="Fellers J.P."/>
        </authorList>
    </citation>
    <scope>NUCLEOTIDE SEQUENCE</scope>
    <source>
        <strain evidence="5">Isolate 1-1 / race 1 (BBBD)</strain>
        <strain evidence="4">isolate 1-1 / race 1 (BBBD)</strain>
    </source>
</reference>
<dbReference type="STRING" id="630390.A0A180H3K9"/>
<gene>
    <name evidence="3" type="ORF">PTTG_11754</name>
</gene>
<dbReference type="PANTHER" id="PTHR33096">
    <property type="entry name" value="CXC2 DOMAIN-CONTAINING PROTEIN"/>
    <property type="match status" value="1"/>
</dbReference>
<evidence type="ECO:0000313" key="5">
    <source>
        <dbReference type="Proteomes" id="UP000005240"/>
    </source>
</evidence>
<evidence type="ECO:0000313" key="3">
    <source>
        <dbReference type="EMBL" id="OAV99585.1"/>
    </source>
</evidence>
<dbReference type="VEuPathDB" id="FungiDB:PTTG_11754"/>
<feature type="domain" description="CxC1-like cysteine cluster associated with KDZ transposases" evidence="2">
    <location>
        <begin position="163"/>
        <end position="223"/>
    </location>
</feature>
<dbReference type="InterPro" id="IPR040521">
    <property type="entry name" value="KDZ"/>
</dbReference>
<name>A0A180H3K9_PUCT1</name>
<sequence length="761" mass="86991">MRAHTVNTRPPPRHNRTQRAWNNSTRQELEEKSILERDLRIGQRLGQIDAHHEPGVWQDINDKQPHHANFEPPIGSYINHDWEQDLAITEPVDMLKHAPDSKTAGCNSKKTPLLPSCSAKEKLQTGRTETDRERMGLGNSLLNYVLASQIKFNQEMLTALTSLCTPDVIQLIHYGYLASSPDWPRTAFSIRLLQFHYHLWRSAVVSNSAFVKALCAFLDSRTQRPSYSRGGKYGKRVLRVPFSYSVDLYARIQVNRCKFFQEGLQLTRTEQWASKCPRCFGPKENEVKGHSDEPDIIVALDGNFQQRHYAYASKDDPLETQYPESFIPPSKISPDATAFAATKASAVGIDVRTAFLCYLYSPKAANDTRGETTWEKCDDNGLFASTCRHDIPLMFVNIHKTGEKLYYPVSILRNLLEDFPEDKVGILYDLGCHLESHVRKVNYNPRLNSWWGLSDGEGLERLWAFLSPLISILRVSTRLHRFTAINSRAAYYIDQLNEMGVHASSLEALEKLYTQSNPYMPGNNYTKEFLENQWQQEKSYHLNSDQSSDRQKIELGRLLCMEAELEQAWERALMTPAQALVWLNTCQTISEKLDAQRQIVGTPGMADNLTETQRDHLAKVWYAKTELRRGFLALVEEKQPLIRVTRAGESTTLGTRGQQKIITALQKRAGKLRTVLDLYNSHAEAFIASNSDRPAPPTITYAQLLALQPNDMFWNDGLFTNANKPWAVDPLTQQGIRRLAYYNRALEEKRRIGWEARRAIS</sequence>
<dbReference type="AlphaFoldDB" id="A0A180H3K9"/>
<dbReference type="InterPro" id="IPR041320">
    <property type="entry name" value="CxC1"/>
</dbReference>
<reference evidence="3" key="1">
    <citation type="submission" date="2009-11" db="EMBL/GenBank/DDBJ databases">
        <authorList>
            <consortium name="The Broad Institute Genome Sequencing Platform"/>
            <person name="Ward D."/>
            <person name="Feldgarden M."/>
            <person name="Earl A."/>
            <person name="Young S.K."/>
            <person name="Zeng Q."/>
            <person name="Koehrsen M."/>
            <person name="Alvarado L."/>
            <person name="Berlin A."/>
            <person name="Bochicchio J."/>
            <person name="Borenstein D."/>
            <person name="Chapman S.B."/>
            <person name="Chen Z."/>
            <person name="Engels R."/>
            <person name="Freedman E."/>
            <person name="Gellesch M."/>
            <person name="Goldberg J."/>
            <person name="Griggs A."/>
            <person name="Gujja S."/>
            <person name="Heilman E."/>
            <person name="Heiman D."/>
            <person name="Hepburn T."/>
            <person name="Howarth C."/>
            <person name="Jen D."/>
            <person name="Larson L."/>
            <person name="Lewis B."/>
            <person name="Mehta T."/>
            <person name="Park D."/>
            <person name="Pearson M."/>
            <person name="Roberts A."/>
            <person name="Saif S."/>
            <person name="Shea T."/>
            <person name="Shenoy N."/>
            <person name="Sisk P."/>
            <person name="Stolte C."/>
            <person name="Sykes S."/>
            <person name="Thomson T."/>
            <person name="Walk T."/>
            <person name="White J."/>
            <person name="Yandava C."/>
            <person name="Izard J."/>
            <person name="Baranova O.V."/>
            <person name="Blanton J.M."/>
            <person name="Tanner A.C."/>
            <person name="Dewhirst F.E."/>
            <person name="Haas B."/>
            <person name="Nusbaum C."/>
            <person name="Birren B."/>
        </authorList>
    </citation>
    <scope>NUCLEOTIDE SEQUENCE [LARGE SCALE GENOMIC DNA]</scope>
    <source>
        <strain evidence="3">1-1 BBBD Race 1</strain>
    </source>
</reference>
<evidence type="ECO:0000313" key="4">
    <source>
        <dbReference type="EnsemblFungi" id="PTTG_11754-t43_1-p1"/>
    </source>
</evidence>
<dbReference type="Pfam" id="PF18802">
    <property type="entry name" value="CxC1"/>
    <property type="match status" value="1"/>
</dbReference>
<reference evidence="4" key="4">
    <citation type="submission" date="2025-05" db="UniProtKB">
        <authorList>
            <consortium name="EnsemblFungi"/>
        </authorList>
    </citation>
    <scope>IDENTIFICATION</scope>
    <source>
        <strain evidence="4">isolate 1-1 / race 1 (BBBD)</strain>
    </source>
</reference>
<keyword evidence="5" id="KW-1185">Reference proteome</keyword>
<feature type="region of interest" description="Disordered" evidence="1">
    <location>
        <begin position="1"/>
        <end position="29"/>
    </location>
</feature>
<dbReference type="EMBL" id="ADAS02000002">
    <property type="protein sequence ID" value="OAV99585.1"/>
    <property type="molecule type" value="Genomic_DNA"/>
</dbReference>
<organism evidence="3">
    <name type="scientific">Puccinia triticina (isolate 1-1 / race 1 (BBBD))</name>
    <name type="common">Brown leaf rust fungus</name>
    <dbReference type="NCBI Taxonomy" id="630390"/>
    <lineage>
        <taxon>Eukaryota</taxon>
        <taxon>Fungi</taxon>
        <taxon>Dikarya</taxon>
        <taxon>Basidiomycota</taxon>
        <taxon>Pucciniomycotina</taxon>
        <taxon>Pucciniomycetes</taxon>
        <taxon>Pucciniales</taxon>
        <taxon>Pucciniaceae</taxon>
        <taxon>Puccinia</taxon>
    </lineage>
</organism>
<dbReference type="Proteomes" id="UP000005240">
    <property type="component" value="Unassembled WGS sequence"/>
</dbReference>
<dbReference type="OrthoDB" id="2505730at2759"/>
<protein>
    <submittedName>
        <fullName evidence="4">CxC1 domain-containing protein</fullName>
    </submittedName>
</protein>
<reference evidence="3" key="2">
    <citation type="submission" date="2016-05" db="EMBL/GenBank/DDBJ databases">
        <title>Comparative analysis highlights variable genome content of wheat rusts and divergence of the mating loci.</title>
        <authorList>
            <person name="Cuomo C.A."/>
            <person name="Bakkeren G."/>
            <person name="Szabo L."/>
            <person name="Khalil H."/>
            <person name="Joly D."/>
            <person name="Goldberg J."/>
            <person name="Young S."/>
            <person name="Zeng Q."/>
            <person name="Fellers J."/>
        </authorList>
    </citation>
    <scope>NUCLEOTIDE SEQUENCE [LARGE SCALE GENOMIC DNA]</scope>
    <source>
        <strain evidence="3">1-1 BBBD Race 1</strain>
    </source>
</reference>
<evidence type="ECO:0000259" key="2">
    <source>
        <dbReference type="Pfam" id="PF18802"/>
    </source>
</evidence>
<dbReference type="Pfam" id="PF18758">
    <property type="entry name" value="KDZ"/>
    <property type="match status" value="1"/>
</dbReference>